<dbReference type="SUPFAM" id="SSF81301">
    <property type="entry name" value="Nucleotidyltransferase"/>
    <property type="match status" value="1"/>
</dbReference>
<gene>
    <name evidence="1" type="ORF">GCM10008917_24330</name>
</gene>
<dbReference type="Pfam" id="PF04229">
    <property type="entry name" value="GrpB"/>
    <property type="match status" value="1"/>
</dbReference>
<dbReference type="Proteomes" id="UP001400965">
    <property type="component" value="Unassembled WGS sequence"/>
</dbReference>
<dbReference type="PANTHER" id="PTHR34822">
    <property type="entry name" value="GRPB DOMAIN PROTEIN (AFU_ORTHOLOGUE AFUA_1G01530)"/>
    <property type="match status" value="1"/>
</dbReference>
<dbReference type="InterPro" id="IPR043519">
    <property type="entry name" value="NT_sf"/>
</dbReference>
<dbReference type="PANTHER" id="PTHR34822:SF1">
    <property type="entry name" value="GRPB FAMILY PROTEIN"/>
    <property type="match status" value="1"/>
</dbReference>
<sequence length="174" mass="20338">MKTEKITVVAYDKNWDNEFQKIKKELMKVLDGEIVSIEHVGSTSVEGLSAKPIIDIDIVIDNYDNFKIIVNKLEQIGYKHEGDLGIKDREAFKYSGKKHLMVHHIYVCPKSSQELKRHIIFREYLRQNPKAVKKYSEVKEQGARLFPNDIIKYMEYKDDCIKKLYVECGLITNP</sequence>
<comment type="caution">
    <text evidence="1">The sequence shown here is derived from an EMBL/GenBank/DDBJ whole genome shotgun (WGS) entry which is preliminary data.</text>
</comment>
<evidence type="ECO:0000313" key="2">
    <source>
        <dbReference type="Proteomes" id="UP001400965"/>
    </source>
</evidence>
<protein>
    <submittedName>
        <fullName evidence="1">GrpB family protein</fullName>
    </submittedName>
</protein>
<dbReference type="InterPro" id="IPR007344">
    <property type="entry name" value="GrpB/CoaE"/>
</dbReference>
<name>A0ABN1M8U1_9FIRM</name>
<proteinExistence type="predicted"/>
<dbReference type="EMBL" id="BAAACP010000018">
    <property type="protein sequence ID" value="GAA0865734.1"/>
    <property type="molecule type" value="Genomic_DNA"/>
</dbReference>
<dbReference type="Gene3D" id="3.30.460.10">
    <property type="entry name" value="Beta Polymerase, domain 2"/>
    <property type="match status" value="1"/>
</dbReference>
<keyword evidence="2" id="KW-1185">Reference proteome</keyword>
<evidence type="ECO:0000313" key="1">
    <source>
        <dbReference type="EMBL" id="GAA0865734.1"/>
    </source>
</evidence>
<organism evidence="1 2">
    <name type="scientific">Paraclostridium tenue</name>
    <dbReference type="NCBI Taxonomy" id="1737"/>
    <lineage>
        <taxon>Bacteria</taxon>
        <taxon>Bacillati</taxon>
        <taxon>Bacillota</taxon>
        <taxon>Clostridia</taxon>
        <taxon>Peptostreptococcales</taxon>
        <taxon>Peptostreptococcaceae</taxon>
        <taxon>Paraclostridium</taxon>
    </lineage>
</organism>
<accession>A0ABN1M8U1</accession>
<reference evidence="1 2" key="1">
    <citation type="journal article" date="2019" name="Int. J. Syst. Evol. Microbiol.">
        <title>The Global Catalogue of Microorganisms (GCM) 10K type strain sequencing project: providing services to taxonomists for standard genome sequencing and annotation.</title>
        <authorList>
            <consortium name="The Broad Institute Genomics Platform"/>
            <consortium name="The Broad Institute Genome Sequencing Center for Infectious Disease"/>
            <person name="Wu L."/>
            <person name="Ma J."/>
        </authorList>
    </citation>
    <scope>NUCLEOTIDE SEQUENCE [LARGE SCALE GENOMIC DNA]</scope>
    <source>
        <strain evidence="1 2">JCM 6486</strain>
    </source>
</reference>
<dbReference type="RefSeq" id="WP_346046404.1">
    <property type="nucleotide sequence ID" value="NZ_BAAACP010000018.1"/>
</dbReference>